<name>A0ABV0UFG3_9TELE</name>
<evidence type="ECO:0000313" key="2">
    <source>
        <dbReference type="Proteomes" id="UP001482620"/>
    </source>
</evidence>
<gene>
    <name evidence="1" type="ORF">ILYODFUR_011882</name>
</gene>
<sequence length="51" mass="5796">QPTTGGSHEAIKRLFVNCSCFGTSLSWSGFVWDPRQRRLLRALIMQETSLL</sequence>
<reference evidence="1 2" key="1">
    <citation type="submission" date="2021-06" db="EMBL/GenBank/DDBJ databases">
        <authorList>
            <person name="Palmer J.M."/>
        </authorList>
    </citation>
    <scope>NUCLEOTIDE SEQUENCE [LARGE SCALE GENOMIC DNA]</scope>
    <source>
        <strain evidence="2">if_2019</strain>
        <tissue evidence="1">Muscle</tissue>
    </source>
</reference>
<dbReference type="Proteomes" id="UP001482620">
    <property type="component" value="Unassembled WGS sequence"/>
</dbReference>
<proteinExistence type="predicted"/>
<protein>
    <submittedName>
        <fullName evidence="1">Uncharacterized protein</fullName>
    </submittedName>
</protein>
<comment type="caution">
    <text evidence="1">The sequence shown here is derived from an EMBL/GenBank/DDBJ whole genome shotgun (WGS) entry which is preliminary data.</text>
</comment>
<dbReference type="EMBL" id="JAHRIQ010070424">
    <property type="protein sequence ID" value="MEQ2243925.1"/>
    <property type="molecule type" value="Genomic_DNA"/>
</dbReference>
<evidence type="ECO:0000313" key="1">
    <source>
        <dbReference type="EMBL" id="MEQ2243925.1"/>
    </source>
</evidence>
<accession>A0ABV0UFG3</accession>
<keyword evidence="2" id="KW-1185">Reference proteome</keyword>
<feature type="non-terminal residue" evidence="1">
    <location>
        <position position="1"/>
    </location>
</feature>
<organism evidence="1 2">
    <name type="scientific">Ilyodon furcidens</name>
    <name type="common">goldbreast splitfin</name>
    <dbReference type="NCBI Taxonomy" id="33524"/>
    <lineage>
        <taxon>Eukaryota</taxon>
        <taxon>Metazoa</taxon>
        <taxon>Chordata</taxon>
        <taxon>Craniata</taxon>
        <taxon>Vertebrata</taxon>
        <taxon>Euteleostomi</taxon>
        <taxon>Actinopterygii</taxon>
        <taxon>Neopterygii</taxon>
        <taxon>Teleostei</taxon>
        <taxon>Neoteleostei</taxon>
        <taxon>Acanthomorphata</taxon>
        <taxon>Ovalentaria</taxon>
        <taxon>Atherinomorphae</taxon>
        <taxon>Cyprinodontiformes</taxon>
        <taxon>Goodeidae</taxon>
        <taxon>Ilyodon</taxon>
    </lineage>
</organism>